<keyword evidence="4" id="KW-1185">Reference proteome</keyword>
<sequence>MSFFTSGFATMVNNRRLKAAKKAGTKNADKNVESSDNEEKNDCGKEEEKDEGKWDMLTDVYGRAYWQHNVTGEWAYVYGGGLSAPPVVAVSPTPMACPHGVVFTPPPVYAAAPNPPLPTKKKDDDKQDEKKEKGKGWWETKYDEDGDRYWEHTVTKKTTYKDPYY</sequence>
<feature type="compositionally biased region" description="Basic and acidic residues" evidence="1">
    <location>
        <begin position="27"/>
        <end position="52"/>
    </location>
</feature>
<feature type="region of interest" description="Disordered" evidence="1">
    <location>
        <begin position="106"/>
        <end position="137"/>
    </location>
</feature>
<evidence type="ECO:0000259" key="2">
    <source>
        <dbReference type="PROSITE" id="PS50020"/>
    </source>
</evidence>
<dbReference type="PROSITE" id="PS50020">
    <property type="entry name" value="WW_DOMAIN_2"/>
    <property type="match status" value="1"/>
</dbReference>
<dbReference type="AlphaFoldDB" id="D8LLG0"/>
<evidence type="ECO:0000313" key="4">
    <source>
        <dbReference type="Proteomes" id="UP000002630"/>
    </source>
</evidence>
<dbReference type="Proteomes" id="UP000002630">
    <property type="component" value="Linkage Group LG20"/>
</dbReference>
<feature type="domain" description="WW" evidence="2">
    <location>
        <begin position="138"/>
        <end position="165"/>
    </location>
</feature>
<organism evidence="3 4">
    <name type="scientific">Ectocarpus siliculosus</name>
    <name type="common">Brown alga</name>
    <name type="synonym">Conferva siliculosa</name>
    <dbReference type="NCBI Taxonomy" id="2880"/>
    <lineage>
        <taxon>Eukaryota</taxon>
        <taxon>Sar</taxon>
        <taxon>Stramenopiles</taxon>
        <taxon>Ochrophyta</taxon>
        <taxon>PX clade</taxon>
        <taxon>Phaeophyceae</taxon>
        <taxon>Ectocarpales</taxon>
        <taxon>Ectocarpaceae</taxon>
        <taxon>Ectocarpus</taxon>
    </lineage>
</organism>
<evidence type="ECO:0000256" key="1">
    <source>
        <dbReference type="SAM" id="MobiDB-lite"/>
    </source>
</evidence>
<feature type="compositionally biased region" description="Basic and acidic residues" evidence="1">
    <location>
        <begin position="120"/>
        <end position="137"/>
    </location>
</feature>
<dbReference type="InterPro" id="IPR001202">
    <property type="entry name" value="WW_dom"/>
</dbReference>
<feature type="compositionally biased region" description="Pro residues" evidence="1">
    <location>
        <begin position="106"/>
        <end position="118"/>
    </location>
</feature>
<feature type="region of interest" description="Disordered" evidence="1">
    <location>
        <begin position="19"/>
        <end position="52"/>
    </location>
</feature>
<reference evidence="3 4" key="1">
    <citation type="journal article" date="2010" name="Nature">
        <title>The Ectocarpus genome and the independent evolution of multicellularity in brown algae.</title>
        <authorList>
            <person name="Cock J.M."/>
            <person name="Sterck L."/>
            <person name="Rouze P."/>
            <person name="Scornet D."/>
            <person name="Allen A.E."/>
            <person name="Amoutzias G."/>
            <person name="Anthouard V."/>
            <person name="Artiguenave F."/>
            <person name="Aury J.M."/>
            <person name="Badger J.H."/>
            <person name="Beszteri B."/>
            <person name="Billiau K."/>
            <person name="Bonnet E."/>
            <person name="Bothwell J.H."/>
            <person name="Bowler C."/>
            <person name="Boyen C."/>
            <person name="Brownlee C."/>
            <person name="Carrano C.J."/>
            <person name="Charrier B."/>
            <person name="Cho G.Y."/>
            <person name="Coelho S.M."/>
            <person name="Collen J."/>
            <person name="Corre E."/>
            <person name="Da Silva C."/>
            <person name="Delage L."/>
            <person name="Delaroque N."/>
            <person name="Dittami S.M."/>
            <person name="Doulbeau S."/>
            <person name="Elias M."/>
            <person name="Farnham G."/>
            <person name="Gachon C.M."/>
            <person name="Gschloessl B."/>
            <person name="Heesch S."/>
            <person name="Jabbari K."/>
            <person name="Jubin C."/>
            <person name="Kawai H."/>
            <person name="Kimura K."/>
            <person name="Kloareg B."/>
            <person name="Kupper F.C."/>
            <person name="Lang D."/>
            <person name="Le Bail A."/>
            <person name="Leblanc C."/>
            <person name="Lerouge P."/>
            <person name="Lohr M."/>
            <person name="Lopez P.J."/>
            <person name="Martens C."/>
            <person name="Maumus F."/>
            <person name="Michel G."/>
            <person name="Miranda-Saavedra D."/>
            <person name="Morales J."/>
            <person name="Moreau H."/>
            <person name="Motomura T."/>
            <person name="Nagasato C."/>
            <person name="Napoli C.A."/>
            <person name="Nelson D.R."/>
            <person name="Nyvall-Collen P."/>
            <person name="Peters A.F."/>
            <person name="Pommier C."/>
            <person name="Potin P."/>
            <person name="Poulain J."/>
            <person name="Quesneville H."/>
            <person name="Read B."/>
            <person name="Rensing S.A."/>
            <person name="Ritter A."/>
            <person name="Rousvoal S."/>
            <person name="Samanta M."/>
            <person name="Samson G."/>
            <person name="Schroeder D.C."/>
            <person name="Segurens B."/>
            <person name="Strittmatter M."/>
            <person name="Tonon T."/>
            <person name="Tregear J.W."/>
            <person name="Valentin K."/>
            <person name="von Dassow P."/>
            <person name="Yamagishi T."/>
            <person name="Van de Peer Y."/>
            <person name="Wincker P."/>
        </authorList>
    </citation>
    <scope>NUCLEOTIDE SEQUENCE [LARGE SCALE GENOMIC DNA]</scope>
    <source>
        <strain evidence="4">Ec32 / CCAP1310/4</strain>
    </source>
</reference>
<dbReference type="EMBL" id="FN648553">
    <property type="protein sequence ID" value="CBN77158.1"/>
    <property type="molecule type" value="Genomic_DNA"/>
</dbReference>
<proteinExistence type="predicted"/>
<protein>
    <recommendedName>
        <fullName evidence="2">WW domain-containing protein</fullName>
    </recommendedName>
</protein>
<accession>D8LLG0</accession>
<gene>
    <name evidence="3" type="ORF">Esi_0036_0147</name>
</gene>
<evidence type="ECO:0000313" key="3">
    <source>
        <dbReference type="EMBL" id="CBN77158.1"/>
    </source>
</evidence>
<dbReference type="InParanoid" id="D8LLG0"/>
<dbReference type="EMBL" id="FN649745">
    <property type="protein sequence ID" value="CBN77158.1"/>
    <property type="molecule type" value="Genomic_DNA"/>
</dbReference>
<name>D8LLG0_ECTSI</name>